<dbReference type="PANTHER" id="PTHR46572:SF1">
    <property type="entry name" value="RHO1 GUANINE NUCLEOTIDE EXCHANGE FACTOR TUS1"/>
    <property type="match status" value="1"/>
</dbReference>
<dbReference type="SMART" id="SM00325">
    <property type="entry name" value="RhoGEF"/>
    <property type="match status" value="1"/>
</dbReference>
<evidence type="ECO:0000256" key="1">
    <source>
        <dbReference type="ARBA" id="ARBA00022658"/>
    </source>
</evidence>
<organism evidence="6 7">
    <name type="scientific">Galerina marginata (strain CBS 339.88)</name>
    <dbReference type="NCBI Taxonomy" id="685588"/>
    <lineage>
        <taxon>Eukaryota</taxon>
        <taxon>Fungi</taxon>
        <taxon>Dikarya</taxon>
        <taxon>Basidiomycota</taxon>
        <taxon>Agaricomycotina</taxon>
        <taxon>Agaricomycetes</taxon>
        <taxon>Agaricomycetidae</taxon>
        <taxon>Agaricales</taxon>
        <taxon>Agaricineae</taxon>
        <taxon>Strophariaceae</taxon>
        <taxon>Galerina</taxon>
    </lineage>
</organism>
<dbReference type="PANTHER" id="PTHR46572">
    <property type="entry name" value="RHO1 GDP-GTP EXCHANGE PROTEIN 1-RELATED"/>
    <property type="match status" value="1"/>
</dbReference>
<dbReference type="Gene3D" id="2.30.29.30">
    <property type="entry name" value="Pleckstrin-homology domain (PH domain)/Phosphotyrosine-binding domain (PTB)"/>
    <property type="match status" value="1"/>
</dbReference>
<dbReference type="PROSITE" id="PS50010">
    <property type="entry name" value="DH_2"/>
    <property type="match status" value="1"/>
</dbReference>
<dbReference type="PROSITE" id="PS50219">
    <property type="entry name" value="CNH"/>
    <property type="match status" value="1"/>
</dbReference>
<accession>A0A067T8I7</accession>
<dbReference type="HOGENOM" id="CLU_005275_0_0_1"/>
<name>A0A067T8I7_GALM3</name>
<dbReference type="InterPro" id="IPR000219">
    <property type="entry name" value="DH_dom"/>
</dbReference>
<feature type="compositionally biased region" description="Polar residues" evidence="2">
    <location>
        <begin position="73"/>
        <end position="86"/>
    </location>
</feature>
<feature type="region of interest" description="Disordered" evidence="2">
    <location>
        <begin position="73"/>
        <end position="122"/>
    </location>
</feature>
<reference evidence="7" key="1">
    <citation type="journal article" date="2014" name="Proc. Natl. Acad. Sci. U.S.A.">
        <title>Extensive sampling of basidiomycete genomes demonstrates inadequacy of the white-rot/brown-rot paradigm for wood decay fungi.</title>
        <authorList>
            <person name="Riley R."/>
            <person name="Salamov A.A."/>
            <person name="Brown D.W."/>
            <person name="Nagy L.G."/>
            <person name="Floudas D."/>
            <person name="Held B.W."/>
            <person name="Levasseur A."/>
            <person name="Lombard V."/>
            <person name="Morin E."/>
            <person name="Otillar R."/>
            <person name="Lindquist E.A."/>
            <person name="Sun H."/>
            <person name="LaButti K.M."/>
            <person name="Schmutz J."/>
            <person name="Jabbour D."/>
            <person name="Luo H."/>
            <person name="Baker S.E."/>
            <person name="Pisabarro A.G."/>
            <person name="Walton J.D."/>
            <person name="Blanchette R.A."/>
            <person name="Henrissat B."/>
            <person name="Martin F."/>
            <person name="Cullen D."/>
            <person name="Hibbett D.S."/>
            <person name="Grigoriev I.V."/>
        </authorList>
    </citation>
    <scope>NUCLEOTIDE SEQUENCE [LARGE SCALE GENOMIC DNA]</scope>
    <source>
        <strain evidence="7">CBS 339.88</strain>
    </source>
</reference>
<evidence type="ECO:0000259" key="3">
    <source>
        <dbReference type="PROSITE" id="PS50003"/>
    </source>
</evidence>
<dbReference type="InterPro" id="IPR052233">
    <property type="entry name" value="Rho-type_GEFs"/>
</dbReference>
<proteinExistence type="predicted"/>
<dbReference type="InterPro" id="IPR001331">
    <property type="entry name" value="GDS_CDC24_CS"/>
</dbReference>
<feature type="domain" description="CNH" evidence="5">
    <location>
        <begin position="591"/>
        <end position="913"/>
    </location>
</feature>
<sequence>PGYSFEVTPPANQEPLHNPWDFQPAVQSQPPSNFVRPRVRSMQEHSPRLSGDSGYGEFGVPTMAFPEPTIYRSTSHRQNLQPSQRSAHYYSKSDLAGPNSFANGDSRRSHHPNPSVASFASSYNGAYDDVPYGSGSQESYDDDSGELVRGLSDASLASEEGLRRFQAGELPENDQEWHRLVPTEAREALGKQEVQRQSVIFEVIKSEREYVADLEAVQEVFVERLRMADPPILKEPHLSAFINEVFGNLREIVSYHQAILAALFARQRDQHPLIQSVADIVLDTTLKSHFRSAYETYIKHYPLAESHHRKQLKRNHAYEVFVHSASNDPRIRKRDLITFLSRPVTKLPRLNLLLEQILKLTDPEHPDLEILPIILGILRDCIKSTQPGIEAAESKVKFWGLCESLVFQKGEIIDMDLYDESRSLVYTGPVFRRSRTETGFSEKWSELVAALLDNYFILTREEKRPNGTTKRLLMSRPMPLSFLRLGSFDAPPEFRREKVDDGRLLDSFRTQSIPVYPFTVYHAASRSTRRYTLYVASDALRKKWYNAFVDAIGVHKVRQESNLWFNPQNLSDGFFRTAGKDTQPSAGSKMTGKIQCAVPFGDGTRRFLAVGCGSGIYAAPVNTENYRLVLPCKNPTSLSALTTWRDKSFNRLVVHVDGSILSYSLDILARLAAGQTHPQTLEASLERIGGSDANIVFCRFLLVGGRALLIYSSKRRLGSSLTVQVLEAISSSELSLAPRRPSTASTTSAMRTFRPYGEPGYIPKDAHDIVALVKTIGICTSGGIVTADPTNLANSVVALVPDLQHAGNNNEPMASLKTRLEGLKPLGLVRVDANELLVIYDEIGCYIDKRGVPTRRCGYIKWEVKAVSYASRNGHILLISPEFIEIRSITTGRIVQVIDGHDIRLLYSGPYVAKEDPVLVAMRGGKSDKDGVSDKIVELIQTEEITSLMSPTATVQSSIWDEWDM</sequence>
<evidence type="ECO:0000313" key="7">
    <source>
        <dbReference type="Proteomes" id="UP000027222"/>
    </source>
</evidence>
<dbReference type="SMART" id="SM00036">
    <property type="entry name" value="CNH"/>
    <property type="match status" value="1"/>
</dbReference>
<dbReference type="AlphaFoldDB" id="A0A067T8I7"/>
<dbReference type="CDD" id="cd00160">
    <property type="entry name" value="RhoGEF"/>
    <property type="match status" value="1"/>
</dbReference>
<evidence type="ECO:0000256" key="2">
    <source>
        <dbReference type="SAM" id="MobiDB-lite"/>
    </source>
</evidence>
<feature type="region of interest" description="Disordered" evidence="2">
    <location>
        <begin position="1"/>
        <end position="61"/>
    </location>
</feature>
<feature type="domain" description="PH" evidence="3">
    <location>
        <begin position="423"/>
        <end position="553"/>
    </location>
</feature>
<keyword evidence="7" id="KW-1185">Reference proteome</keyword>
<dbReference type="PROSITE" id="PS00741">
    <property type="entry name" value="DH_1"/>
    <property type="match status" value="1"/>
</dbReference>
<dbReference type="InterPro" id="IPR011993">
    <property type="entry name" value="PH-like_dom_sf"/>
</dbReference>
<feature type="non-terminal residue" evidence="6">
    <location>
        <position position="965"/>
    </location>
</feature>
<keyword evidence="1" id="KW-0344">Guanine-nucleotide releasing factor</keyword>
<dbReference type="InterPro" id="IPR035899">
    <property type="entry name" value="DBL_dom_sf"/>
</dbReference>
<dbReference type="SUPFAM" id="SSF50729">
    <property type="entry name" value="PH domain-like"/>
    <property type="match status" value="1"/>
</dbReference>
<dbReference type="InterPro" id="IPR001849">
    <property type="entry name" value="PH_domain"/>
</dbReference>
<dbReference type="OrthoDB" id="2272012at2759"/>
<dbReference type="SMART" id="SM00233">
    <property type="entry name" value="PH"/>
    <property type="match status" value="1"/>
</dbReference>
<dbReference type="STRING" id="685588.A0A067T8I7"/>
<evidence type="ECO:0000259" key="5">
    <source>
        <dbReference type="PROSITE" id="PS50219"/>
    </source>
</evidence>
<dbReference type="GO" id="GO:0005085">
    <property type="term" value="F:guanyl-nucleotide exchange factor activity"/>
    <property type="evidence" value="ECO:0007669"/>
    <property type="project" value="UniProtKB-KW"/>
</dbReference>
<dbReference type="PROSITE" id="PS50003">
    <property type="entry name" value="PH_DOMAIN"/>
    <property type="match status" value="1"/>
</dbReference>
<feature type="domain" description="DH" evidence="4">
    <location>
        <begin position="195"/>
        <end position="388"/>
    </location>
</feature>
<evidence type="ECO:0000313" key="6">
    <source>
        <dbReference type="EMBL" id="KDR76234.1"/>
    </source>
</evidence>
<dbReference type="InterPro" id="IPR001180">
    <property type="entry name" value="CNH_dom"/>
</dbReference>
<protein>
    <recommendedName>
        <fullName evidence="8">DH domain-containing protein</fullName>
    </recommendedName>
</protein>
<evidence type="ECO:0008006" key="8">
    <source>
        <dbReference type="Google" id="ProtNLM"/>
    </source>
</evidence>
<evidence type="ECO:0000259" key="4">
    <source>
        <dbReference type="PROSITE" id="PS50010"/>
    </source>
</evidence>
<dbReference type="EMBL" id="KL142379">
    <property type="protein sequence ID" value="KDR76234.1"/>
    <property type="molecule type" value="Genomic_DNA"/>
</dbReference>
<dbReference type="Gene3D" id="1.20.900.10">
    <property type="entry name" value="Dbl homology (DH) domain"/>
    <property type="match status" value="1"/>
</dbReference>
<dbReference type="SUPFAM" id="SSF48065">
    <property type="entry name" value="DBL homology domain (DH-domain)"/>
    <property type="match status" value="1"/>
</dbReference>
<feature type="non-terminal residue" evidence="6">
    <location>
        <position position="1"/>
    </location>
</feature>
<gene>
    <name evidence="6" type="ORF">GALMADRAFT_17346</name>
</gene>
<dbReference type="GO" id="GO:0035556">
    <property type="term" value="P:intracellular signal transduction"/>
    <property type="evidence" value="ECO:0007669"/>
    <property type="project" value="InterPro"/>
</dbReference>
<dbReference type="Proteomes" id="UP000027222">
    <property type="component" value="Unassembled WGS sequence"/>
</dbReference>
<dbReference type="Pfam" id="PF00780">
    <property type="entry name" value="CNH"/>
    <property type="match status" value="1"/>
</dbReference>
<dbReference type="Pfam" id="PF00621">
    <property type="entry name" value="RhoGEF"/>
    <property type="match status" value="1"/>
</dbReference>